<sequence>MFSVVLNSFVHRVPDKAQVIALAAESGCQLKRIRRSRNWMLVGEEAQLHKLREQLSDAPLLWMVTAIDKVLPKPTVCLQQLLQQTPSMTVAQLVSESGCSLAEARIAIDEFEGL</sequence>
<dbReference type="AlphaFoldDB" id="A0A066UQC5"/>
<dbReference type="EMBL" id="JFFR01000033">
    <property type="protein sequence ID" value="KDN26408.1"/>
    <property type="molecule type" value="Genomic_DNA"/>
</dbReference>
<dbReference type="RefSeq" id="WP_032553682.1">
    <property type="nucleotide sequence ID" value="NZ_JFFR01000033.1"/>
</dbReference>
<protein>
    <recommendedName>
        <fullName evidence="3">Ribosome recycling factor</fullName>
    </recommendedName>
</protein>
<dbReference type="Pfam" id="PF12614">
    <property type="entry name" value="RRF_GI"/>
    <property type="match status" value="1"/>
</dbReference>
<gene>
    <name evidence="1" type="ORF">VFDL14_10995</name>
</gene>
<keyword evidence="2" id="KW-1185">Reference proteome</keyword>
<evidence type="ECO:0000313" key="1">
    <source>
        <dbReference type="EMBL" id="KDN26408.1"/>
    </source>
</evidence>
<proteinExistence type="predicted"/>
<dbReference type="STRING" id="212667.VFDL14_10995"/>
<name>A0A066UQC5_9VIBR</name>
<accession>A0A066UQC5</accession>
<evidence type="ECO:0008006" key="3">
    <source>
        <dbReference type="Google" id="ProtNLM"/>
    </source>
</evidence>
<dbReference type="OrthoDB" id="6199326at2"/>
<organism evidence="1 2">
    <name type="scientific">Vibrio fortis</name>
    <dbReference type="NCBI Taxonomy" id="212667"/>
    <lineage>
        <taxon>Bacteria</taxon>
        <taxon>Pseudomonadati</taxon>
        <taxon>Pseudomonadota</taxon>
        <taxon>Gammaproteobacteria</taxon>
        <taxon>Vibrionales</taxon>
        <taxon>Vibrionaceae</taxon>
        <taxon>Vibrio</taxon>
    </lineage>
</organism>
<dbReference type="Proteomes" id="UP000027219">
    <property type="component" value="Unassembled WGS sequence"/>
</dbReference>
<evidence type="ECO:0000313" key="2">
    <source>
        <dbReference type="Proteomes" id="UP000027219"/>
    </source>
</evidence>
<reference evidence="1 2" key="1">
    <citation type="submission" date="2014-02" db="EMBL/GenBank/DDBJ databases">
        <title>Vibrio fortis Dalian14 Genome Sequencing.</title>
        <authorList>
            <person name="Wang Y."/>
            <person name="Song L."/>
            <person name="Liu G."/>
            <person name="Ding J."/>
        </authorList>
    </citation>
    <scope>NUCLEOTIDE SEQUENCE [LARGE SCALE GENOMIC DNA]</scope>
    <source>
        <strain evidence="1 2">Dalian14</strain>
    </source>
</reference>
<comment type="caution">
    <text evidence="1">The sequence shown here is derived from an EMBL/GenBank/DDBJ whole genome shotgun (WGS) entry which is preliminary data.</text>
</comment>
<dbReference type="InterPro" id="IPR022253">
    <property type="entry name" value="Ribosome_recyc_fac_bac"/>
</dbReference>